<gene>
    <name evidence="11" type="ORF">HOLleu_35358</name>
</gene>
<dbReference type="Gene3D" id="1.20.1070.10">
    <property type="entry name" value="Rhodopsin 7-helix transmembrane proteins"/>
    <property type="match status" value="1"/>
</dbReference>
<dbReference type="PRINTS" id="PR00237">
    <property type="entry name" value="GPCRRHODOPSN"/>
</dbReference>
<evidence type="ECO:0000256" key="8">
    <source>
        <dbReference type="ARBA" id="ARBA00023224"/>
    </source>
</evidence>
<keyword evidence="3 9" id="KW-0812">Transmembrane</keyword>
<evidence type="ECO:0000256" key="4">
    <source>
        <dbReference type="ARBA" id="ARBA00022989"/>
    </source>
</evidence>
<sequence>MNVTLSDMSLVSVGFTSSSSTVPTLTNRFIVAILFFFTSVIGILGNILVIIAVILSRKLRTVTNAFVVNLAVADLLTSISIIFLALSLILSHNPPVPHWLCGVATGFLYTCLGCSLYTLASIAVNRLLLITASSATYRKCFRRNIVMAWICSIWVIVLSISVLPGFLNIGELGYDSDYHICGGVTSHPMSPIYEAILVLGLFPLPLIVITICYAWLFTFVTIHQLKMQNKTKVNKKKIPRDDKISSISNGRLDNEEPMAAAESQYAPSCHVEDSCGIEESVAKNLEGNSFSHIGGHESSESRTKAQIRSQTGVTNGNLRKTLAKRRLNHQLQITANLFLVVCAFLVALSPYFVVFLLNIKGDAVLYASSLVFINSCVNPVIYAFKHPHFKTVFRFILLGKFREIPEPADFLKSIDALSR</sequence>
<evidence type="ECO:0000256" key="3">
    <source>
        <dbReference type="ARBA" id="ARBA00022692"/>
    </source>
</evidence>
<feature type="transmembrane region" description="Helical" evidence="9">
    <location>
        <begin position="145"/>
        <end position="167"/>
    </location>
</feature>
<evidence type="ECO:0000313" key="12">
    <source>
        <dbReference type="Proteomes" id="UP001152320"/>
    </source>
</evidence>
<dbReference type="InterPro" id="IPR000276">
    <property type="entry name" value="GPCR_Rhodpsn"/>
</dbReference>
<evidence type="ECO:0000256" key="9">
    <source>
        <dbReference type="SAM" id="Phobius"/>
    </source>
</evidence>
<dbReference type="PROSITE" id="PS50262">
    <property type="entry name" value="G_PROTEIN_RECEP_F1_2"/>
    <property type="match status" value="1"/>
</dbReference>
<dbReference type="CDD" id="cd00637">
    <property type="entry name" value="7tm_classA_rhodopsin-like"/>
    <property type="match status" value="1"/>
</dbReference>
<dbReference type="Proteomes" id="UP001152320">
    <property type="component" value="Chromosome 18"/>
</dbReference>
<proteinExistence type="predicted"/>
<evidence type="ECO:0000259" key="10">
    <source>
        <dbReference type="PROSITE" id="PS50262"/>
    </source>
</evidence>
<dbReference type="InterPro" id="IPR017452">
    <property type="entry name" value="GPCR_Rhodpsn_7TM"/>
</dbReference>
<keyword evidence="2" id="KW-1003">Cell membrane</keyword>
<keyword evidence="6 9" id="KW-0472">Membrane</keyword>
<evidence type="ECO:0000256" key="2">
    <source>
        <dbReference type="ARBA" id="ARBA00022475"/>
    </source>
</evidence>
<organism evidence="11 12">
    <name type="scientific">Holothuria leucospilota</name>
    <name type="common">Black long sea cucumber</name>
    <name type="synonym">Mertensiothuria leucospilota</name>
    <dbReference type="NCBI Taxonomy" id="206669"/>
    <lineage>
        <taxon>Eukaryota</taxon>
        <taxon>Metazoa</taxon>
        <taxon>Echinodermata</taxon>
        <taxon>Eleutherozoa</taxon>
        <taxon>Echinozoa</taxon>
        <taxon>Holothuroidea</taxon>
        <taxon>Aspidochirotacea</taxon>
        <taxon>Aspidochirotida</taxon>
        <taxon>Holothuriidae</taxon>
        <taxon>Holothuria</taxon>
    </lineage>
</organism>
<evidence type="ECO:0000256" key="1">
    <source>
        <dbReference type="ARBA" id="ARBA00004651"/>
    </source>
</evidence>
<evidence type="ECO:0000313" key="11">
    <source>
        <dbReference type="EMBL" id="KAJ8025215.1"/>
    </source>
</evidence>
<comment type="caution">
    <text evidence="11">The sequence shown here is derived from an EMBL/GenBank/DDBJ whole genome shotgun (WGS) entry which is preliminary data.</text>
</comment>
<evidence type="ECO:0000256" key="6">
    <source>
        <dbReference type="ARBA" id="ARBA00023136"/>
    </source>
</evidence>
<dbReference type="GO" id="GO:0005886">
    <property type="term" value="C:plasma membrane"/>
    <property type="evidence" value="ECO:0007669"/>
    <property type="project" value="UniProtKB-SubCell"/>
</dbReference>
<dbReference type="SUPFAM" id="SSF81321">
    <property type="entry name" value="Family A G protein-coupled receptor-like"/>
    <property type="match status" value="1"/>
</dbReference>
<keyword evidence="5" id="KW-0297">G-protein coupled receptor</keyword>
<evidence type="ECO:0000256" key="5">
    <source>
        <dbReference type="ARBA" id="ARBA00023040"/>
    </source>
</evidence>
<feature type="domain" description="G-protein coupled receptors family 1 profile" evidence="10">
    <location>
        <begin position="45"/>
        <end position="382"/>
    </location>
</feature>
<keyword evidence="8" id="KW-0807">Transducer</keyword>
<keyword evidence="4 9" id="KW-1133">Transmembrane helix</keyword>
<keyword evidence="12" id="KW-1185">Reference proteome</keyword>
<dbReference type="GO" id="GO:0004930">
    <property type="term" value="F:G protein-coupled receptor activity"/>
    <property type="evidence" value="ECO:0007669"/>
    <property type="project" value="UniProtKB-KW"/>
</dbReference>
<dbReference type="Pfam" id="PF00001">
    <property type="entry name" value="7tm_1"/>
    <property type="match status" value="1"/>
</dbReference>
<feature type="transmembrane region" description="Helical" evidence="9">
    <location>
        <begin position="29"/>
        <end position="55"/>
    </location>
</feature>
<dbReference type="EMBL" id="JAIZAY010000018">
    <property type="protein sequence ID" value="KAJ8025215.1"/>
    <property type="molecule type" value="Genomic_DNA"/>
</dbReference>
<comment type="subcellular location">
    <subcellularLocation>
        <location evidence="1">Cell membrane</location>
        <topology evidence="1">Multi-pass membrane protein</topology>
    </subcellularLocation>
</comment>
<feature type="transmembrane region" description="Helical" evidence="9">
    <location>
        <begin position="96"/>
        <end position="124"/>
    </location>
</feature>
<dbReference type="AlphaFoldDB" id="A0A9Q0YPM3"/>
<protein>
    <submittedName>
        <fullName evidence="11">5-hydroxytryptamine receptor</fullName>
    </submittedName>
</protein>
<name>A0A9Q0YPM3_HOLLE</name>
<evidence type="ECO:0000256" key="7">
    <source>
        <dbReference type="ARBA" id="ARBA00023170"/>
    </source>
</evidence>
<feature type="transmembrane region" description="Helical" evidence="9">
    <location>
        <begin position="333"/>
        <end position="357"/>
    </location>
</feature>
<dbReference type="PANTHER" id="PTHR24228:SF72">
    <property type="entry name" value="G-PROTEIN COUPLED RECEPTORS FAMILY 1 PROFILE DOMAIN-CONTAINING PROTEIN"/>
    <property type="match status" value="1"/>
</dbReference>
<feature type="transmembrane region" description="Helical" evidence="9">
    <location>
        <begin position="67"/>
        <end position="90"/>
    </location>
</feature>
<feature type="transmembrane region" description="Helical" evidence="9">
    <location>
        <begin position="195"/>
        <end position="222"/>
    </location>
</feature>
<reference evidence="11" key="1">
    <citation type="submission" date="2021-10" db="EMBL/GenBank/DDBJ databases">
        <title>Tropical sea cucumber genome reveals ecological adaptation and Cuvierian tubules defense mechanism.</title>
        <authorList>
            <person name="Chen T."/>
        </authorList>
    </citation>
    <scope>NUCLEOTIDE SEQUENCE</scope>
    <source>
        <strain evidence="11">Nanhai2018</strain>
        <tissue evidence="11">Muscle</tissue>
    </source>
</reference>
<dbReference type="PANTHER" id="PTHR24228">
    <property type="entry name" value="B2 BRADYKININ RECEPTOR/ANGIOTENSIN II RECEPTOR"/>
    <property type="match status" value="1"/>
</dbReference>
<feature type="transmembrane region" description="Helical" evidence="9">
    <location>
        <begin position="363"/>
        <end position="384"/>
    </location>
</feature>
<accession>A0A9Q0YPM3</accession>
<keyword evidence="7 11" id="KW-0675">Receptor</keyword>
<dbReference type="SMART" id="SM01381">
    <property type="entry name" value="7TM_GPCR_Srsx"/>
    <property type="match status" value="1"/>
</dbReference>